<keyword evidence="5" id="KW-1185">Reference proteome</keyword>
<reference evidence="4 5" key="1">
    <citation type="submission" date="2020-01" db="EMBL/GenBank/DDBJ databases">
        <title>Sphingomonas sp. C33 whole genome sequece.</title>
        <authorList>
            <person name="Park C."/>
        </authorList>
    </citation>
    <scope>NUCLEOTIDE SEQUENCE [LARGE SCALE GENOMIC DNA]</scope>
    <source>
        <strain evidence="4 5">C33</strain>
    </source>
</reference>
<keyword evidence="2" id="KW-0812">Transmembrane</keyword>
<evidence type="ECO:0000256" key="1">
    <source>
        <dbReference type="ARBA" id="ARBA00022801"/>
    </source>
</evidence>
<name>A0A7Z2NX98_9SPHN</name>
<dbReference type="AlphaFoldDB" id="A0A7Z2NX98"/>
<dbReference type="KEGG" id="schy:GVO57_10295"/>
<proteinExistence type="predicted"/>
<dbReference type="Proteomes" id="UP000464468">
    <property type="component" value="Chromosome"/>
</dbReference>
<dbReference type="InterPro" id="IPR000073">
    <property type="entry name" value="AB_hydrolase_1"/>
</dbReference>
<dbReference type="Pfam" id="PF12697">
    <property type="entry name" value="Abhydrolase_6"/>
    <property type="match status" value="1"/>
</dbReference>
<keyword evidence="2" id="KW-1133">Transmembrane helix</keyword>
<sequence>MGPGTVQPGEVAVAGGIIPFVTAGAGAPVILLHGWTLDRRMWQPQIAGLGSGFLLVMPDRRGHGRATAPGDLAREADDIIAIADALGFDCFALVGLSQGAVVALDAARRFASRLTGLVVSGAPLPCLVVRDETIDLPGYRALVAAGDLAAMRRAWATHPLMQTHTPEAAALAAAMLADYDGRDLLTPCDPPALPRDVLEQLAVPVLALAGQFDTPWRRACAAALGRFAAHGSHAEIASAGHLANCDNPQGFNAAVGSFLRLCADPKEEA</sequence>
<evidence type="ECO:0000313" key="4">
    <source>
        <dbReference type="EMBL" id="QHL91136.1"/>
    </source>
</evidence>
<dbReference type="GO" id="GO:0016020">
    <property type="term" value="C:membrane"/>
    <property type="evidence" value="ECO:0007669"/>
    <property type="project" value="TreeGrafter"/>
</dbReference>
<feature type="domain" description="AB hydrolase-1" evidence="3">
    <location>
        <begin position="29"/>
        <end position="253"/>
    </location>
</feature>
<feature type="transmembrane region" description="Helical" evidence="2">
    <location>
        <begin position="12"/>
        <end position="32"/>
    </location>
</feature>
<dbReference type="EMBL" id="CP047895">
    <property type="protein sequence ID" value="QHL91136.1"/>
    <property type="molecule type" value="Genomic_DNA"/>
</dbReference>
<dbReference type="Gene3D" id="3.40.50.1820">
    <property type="entry name" value="alpha/beta hydrolase"/>
    <property type="match status" value="1"/>
</dbReference>
<dbReference type="PANTHER" id="PTHR43798:SF31">
    <property type="entry name" value="AB HYDROLASE SUPERFAMILY PROTEIN YCLE"/>
    <property type="match status" value="1"/>
</dbReference>
<dbReference type="PANTHER" id="PTHR43798">
    <property type="entry name" value="MONOACYLGLYCEROL LIPASE"/>
    <property type="match status" value="1"/>
</dbReference>
<protein>
    <submittedName>
        <fullName evidence="4">Alpha/beta fold hydrolase</fullName>
    </submittedName>
</protein>
<dbReference type="SUPFAM" id="SSF53474">
    <property type="entry name" value="alpha/beta-Hydrolases"/>
    <property type="match status" value="1"/>
</dbReference>
<organism evidence="4 5">
    <name type="scientific">Sphingomonas changnyeongensis</name>
    <dbReference type="NCBI Taxonomy" id="2698679"/>
    <lineage>
        <taxon>Bacteria</taxon>
        <taxon>Pseudomonadati</taxon>
        <taxon>Pseudomonadota</taxon>
        <taxon>Alphaproteobacteria</taxon>
        <taxon>Sphingomonadales</taxon>
        <taxon>Sphingomonadaceae</taxon>
        <taxon>Sphingomonas</taxon>
    </lineage>
</organism>
<evidence type="ECO:0000313" key="5">
    <source>
        <dbReference type="Proteomes" id="UP000464468"/>
    </source>
</evidence>
<evidence type="ECO:0000256" key="2">
    <source>
        <dbReference type="SAM" id="Phobius"/>
    </source>
</evidence>
<keyword evidence="1 4" id="KW-0378">Hydrolase</keyword>
<gene>
    <name evidence="4" type="ORF">GVO57_10295</name>
</gene>
<dbReference type="GO" id="GO:0016787">
    <property type="term" value="F:hydrolase activity"/>
    <property type="evidence" value="ECO:0007669"/>
    <property type="project" value="UniProtKB-KW"/>
</dbReference>
<keyword evidence="2" id="KW-0472">Membrane</keyword>
<dbReference type="InterPro" id="IPR029058">
    <property type="entry name" value="AB_hydrolase_fold"/>
</dbReference>
<dbReference type="RefSeq" id="WP_160593066.1">
    <property type="nucleotide sequence ID" value="NZ_CP047895.1"/>
</dbReference>
<dbReference type="InterPro" id="IPR050266">
    <property type="entry name" value="AB_hydrolase_sf"/>
</dbReference>
<accession>A0A7Z2NX98</accession>
<evidence type="ECO:0000259" key="3">
    <source>
        <dbReference type="Pfam" id="PF12697"/>
    </source>
</evidence>